<dbReference type="InterPro" id="IPR002656">
    <property type="entry name" value="Acyl_transf_3_dom"/>
</dbReference>
<evidence type="ECO:0000256" key="2">
    <source>
        <dbReference type="ARBA" id="ARBA00007400"/>
    </source>
</evidence>
<dbReference type="GO" id="GO:0009246">
    <property type="term" value="P:enterobacterial common antigen biosynthetic process"/>
    <property type="evidence" value="ECO:0007669"/>
    <property type="project" value="TreeGrafter"/>
</dbReference>
<keyword evidence="6 7" id="KW-0472">Membrane</keyword>
<evidence type="ECO:0000256" key="6">
    <source>
        <dbReference type="ARBA" id="ARBA00023136"/>
    </source>
</evidence>
<gene>
    <name evidence="9" type="ORF">H9931_02305</name>
</gene>
<proteinExistence type="inferred from homology"/>
<dbReference type="Proteomes" id="UP000823863">
    <property type="component" value="Unassembled WGS sequence"/>
</dbReference>
<protein>
    <submittedName>
        <fullName evidence="9">Acyltransferase</fullName>
    </submittedName>
</protein>
<dbReference type="GO" id="GO:0016413">
    <property type="term" value="F:O-acetyltransferase activity"/>
    <property type="evidence" value="ECO:0007669"/>
    <property type="project" value="TreeGrafter"/>
</dbReference>
<feature type="transmembrane region" description="Helical" evidence="7">
    <location>
        <begin position="85"/>
        <end position="104"/>
    </location>
</feature>
<dbReference type="EMBL" id="DWWB01000007">
    <property type="protein sequence ID" value="HJC65540.1"/>
    <property type="molecule type" value="Genomic_DNA"/>
</dbReference>
<feature type="transmembrane region" description="Helical" evidence="7">
    <location>
        <begin position="172"/>
        <end position="189"/>
    </location>
</feature>
<sequence>MSESQFRSKIYWVTFCFSIFVIWVHSTNWELFLGQPGMETEAEAVRRVEYFFGERLGQMAVPGFFLVSAYLFYRNFTMDRLLSKWKSRIFSVALPYVLWNLLYYGGYVLGSRIPGLGTILNREPVPVDWKTVAEAAFFYRYNPVFWYLFQLILLILLAPVLYLLLKRNGTAALFLAFLAFSIFKGWRLGALNTDALFYYSFGAWAALHREKQGAFVERGWGREWILPGTVLTAWTLTVWWFSRSGSILYNNPFATVTFRLAMAAGTWALVSFLPLGEAREFMKHNFFLYAVHFAGVRFVNKAGAMLFSGSAAAAWLFFLLMPPAMIVVSRAGGWVLQKTVPGFYRILSGGR</sequence>
<keyword evidence="9" id="KW-0012">Acyltransferase</keyword>
<dbReference type="PANTHER" id="PTHR40074:SF2">
    <property type="entry name" value="O-ACETYLTRANSFERASE WECH"/>
    <property type="match status" value="1"/>
</dbReference>
<evidence type="ECO:0000256" key="4">
    <source>
        <dbReference type="ARBA" id="ARBA00022692"/>
    </source>
</evidence>
<dbReference type="AlphaFoldDB" id="A0A9D2PT09"/>
<keyword evidence="4 7" id="KW-0812">Transmembrane</keyword>
<evidence type="ECO:0000313" key="10">
    <source>
        <dbReference type="Proteomes" id="UP000823863"/>
    </source>
</evidence>
<name>A0A9D2PT09_9FIRM</name>
<accession>A0A9D2PT09</accession>
<evidence type="ECO:0000256" key="3">
    <source>
        <dbReference type="ARBA" id="ARBA00022475"/>
    </source>
</evidence>
<keyword evidence="5 7" id="KW-1133">Transmembrane helix</keyword>
<comment type="caution">
    <text evidence="9">The sequence shown here is derived from an EMBL/GenBank/DDBJ whole genome shotgun (WGS) entry which is preliminary data.</text>
</comment>
<evidence type="ECO:0000256" key="1">
    <source>
        <dbReference type="ARBA" id="ARBA00004651"/>
    </source>
</evidence>
<feature type="transmembrane region" description="Helical" evidence="7">
    <location>
        <begin position="56"/>
        <end position="73"/>
    </location>
</feature>
<feature type="transmembrane region" description="Helical" evidence="7">
    <location>
        <begin position="224"/>
        <end position="241"/>
    </location>
</feature>
<evidence type="ECO:0000259" key="8">
    <source>
        <dbReference type="Pfam" id="PF01757"/>
    </source>
</evidence>
<comment type="subcellular location">
    <subcellularLocation>
        <location evidence="1">Cell membrane</location>
        <topology evidence="1">Multi-pass membrane protein</topology>
    </subcellularLocation>
</comment>
<dbReference type="GO" id="GO:0005886">
    <property type="term" value="C:plasma membrane"/>
    <property type="evidence" value="ECO:0007669"/>
    <property type="project" value="UniProtKB-SubCell"/>
</dbReference>
<reference evidence="9" key="2">
    <citation type="submission" date="2021-04" db="EMBL/GenBank/DDBJ databases">
        <authorList>
            <person name="Gilroy R."/>
        </authorList>
    </citation>
    <scope>NUCLEOTIDE SEQUENCE</scope>
    <source>
        <strain evidence="9">CHK198-12963</strain>
    </source>
</reference>
<comment type="similarity">
    <text evidence="2">Belongs to the acyltransferase 3 family.</text>
</comment>
<feature type="transmembrane region" description="Helical" evidence="7">
    <location>
        <begin position="9"/>
        <end position="26"/>
    </location>
</feature>
<dbReference type="Pfam" id="PF01757">
    <property type="entry name" value="Acyl_transf_3"/>
    <property type="match status" value="1"/>
</dbReference>
<feature type="domain" description="Acyltransferase 3" evidence="8">
    <location>
        <begin position="17"/>
        <end position="327"/>
    </location>
</feature>
<feature type="transmembrane region" description="Helical" evidence="7">
    <location>
        <begin position="144"/>
        <end position="165"/>
    </location>
</feature>
<keyword evidence="9" id="KW-0808">Transferase</keyword>
<evidence type="ECO:0000313" key="9">
    <source>
        <dbReference type="EMBL" id="HJC65540.1"/>
    </source>
</evidence>
<reference evidence="9" key="1">
    <citation type="journal article" date="2021" name="PeerJ">
        <title>Extensive microbial diversity within the chicken gut microbiome revealed by metagenomics and culture.</title>
        <authorList>
            <person name="Gilroy R."/>
            <person name="Ravi A."/>
            <person name="Getino M."/>
            <person name="Pursley I."/>
            <person name="Horton D.L."/>
            <person name="Alikhan N.F."/>
            <person name="Baker D."/>
            <person name="Gharbi K."/>
            <person name="Hall N."/>
            <person name="Watson M."/>
            <person name="Adriaenssens E.M."/>
            <person name="Foster-Nyarko E."/>
            <person name="Jarju S."/>
            <person name="Secka A."/>
            <person name="Antonio M."/>
            <person name="Oren A."/>
            <person name="Chaudhuri R.R."/>
            <person name="La Ragione R."/>
            <person name="Hildebrand F."/>
            <person name="Pallen M.J."/>
        </authorList>
    </citation>
    <scope>NUCLEOTIDE SEQUENCE</scope>
    <source>
        <strain evidence="9">CHK198-12963</strain>
    </source>
</reference>
<dbReference type="PANTHER" id="PTHR40074">
    <property type="entry name" value="O-ACETYLTRANSFERASE WECH"/>
    <property type="match status" value="1"/>
</dbReference>
<evidence type="ECO:0000256" key="7">
    <source>
        <dbReference type="SAM" id="Phobius"/>
    </source>
</evidence>
<evidence type="ECO:0000256" key="5">
    <source>
        <dbReference type="ARBA" id="ARBA00022989"/>
    </source>
</evidence>
<feature type="transmembrane region" description="Helical" evidence="7">
    <location>
        <begin position="253"/>
        <end position="274"/>
    </location>
</feature>
<organism evidence="9 10">
    <name type="scientific">Candidatus Enterocloster excrementigallinarum</name>
    <dbReference type="NCBI Taxonomy" id="2838558"/>
    <lineage>
        <taxon>Bacteria</taxon>
        <taxon>Bacillati</taxon>
        <taxon>Bacillota</taxon>
        <taxon>Clostridia</taxon>
        <taxon>Lachnospirales</taxon>
        <taxon>Lachnospiraceae</taxon>
        <taxon>Enterocloster</taxon>
    </lineage>
</organism>
<keyword evidence="3" id="KW-1003">Cell membrane</keyword>